<dbReference type="SUPFAM" id="SSF81383">
    <property type="entry name" value="F-box domain"/>
    <property type="match status" value="2"/>
</dbReference>
<proteinExistence type="predicted"/>
<dbReference type="CDD" id="cd22162">
    <property type="entry name" value="F-box_AtSKIP3-like"/>
    <property type="match status" value="2"/>
</dbReference>
<dbReference type="Proteomes" id="UP000092600">
    <property type="component" value="Unassembled WGS sequence"/>
</dbReference>
<comment type="caution">
    <text evidence="2">The sequence shown here is derived from an EMBL/GenBank/DDBJ whole genome shotgun (WGS) entry which is preliminary data.</text>
</comment>
<reference evidence="2 3" key="1">
    <citation type="journal article" date="2016" name="DNA Res.">
        <title>The draft genome of MD-2 pineapple using hybrid error correction of long reads.</title>
        <authorList>
            <person name="Redwan R.M."/>
            <person name="Saidin A."/>
            <person name="Kumar S.V."/>
        </authorList>
    </citation>
    <scope>NUCLEOTIDE SEQUENCE [LARGE SCALE GENOMIC DNA]</scope>
    <source>
        <strain evidence="3">cv. MD2</strain>
        <tissue evidence="2">Leaf</tissue>
    </source>
</reference>
<protein>
    <submittedName>
        <fullName evidence="2">F-box protein PP2-B11</fullName>
    </submittedName>
</protein>
<name>A0A199VIK6_ANACO</name>
<feature type="domain" description="F-box" evidence="1">
    <location>
        <begin position="308"/>
        <end position="349"/>
    </location>
</feature>
<dbReference type="STRING" id="4615.A0A199VIK6"/>
<evidence type="ECO:0000259" key="1">
    <source>
        <dbReference type="Pfam" id="PF00646"/>
    </source>
</evidence>
<dbReference type="PANTHER" id="PTHR32278">
    <property type="entry name" value="F-BOX DOMAIN-CONTAINING PROTEIN"/>
    <property type="match status" value="1"/>
</dbReference>
<dbReference type="InterPro" id="IPR001810">
    <property type="entry name" value="F-box_dom"/>
</dbReference>
<dbReference type="InterPro" id="IPR025886">
    <property type="entry name" value="PP2-like"/>
</dbReference>
<dbReference type="Pfam" id="PF00646">
    <property type="entry name" value="F-box"/>
    <property type="match status" value="1"/>
</dbReference>
<feature type="non-terminal residue" evidence="2">
    <location>
        <position position="590"/>
    </location>
</feature>
<dbReference type="EMBL" id="LSRQ01001665">
    <property type="protein sequence ID" value="OAY76934.1"/>
    <property type="molecule type" value="Genomic_DNA"/>
</dbReference>
<dbReference type="Pfam" id="PF14299">
    <property type="entry name" value="PP2"/>
    <property type="match status" value="2"/>
</dbReference>
<dbReference type="InterPro" id="IPR036047">
    <property type="entry name" value="F-box-like_dom_sf"/>
</dbReference>
<dbReference type="PANTHER" id="PTHR32278:SF111">
    <property type="entry name" value="F-BOX PROTEIN PP2-B12-RELATED"/>
    <property type="match status" value="1"/>
</dbReference>
<sequence length="590" mass="65927">MEEGVGEFSRVPEGCIAHVISLTSPRDACRLSVVSAAASDAVWQRFLPPDFPSILSRAAAAVDLGCSSKKDLFFRLCHHPLLLLHAPTPISFWLDKSSGAKCYMLSARALSITWGDTPEYWVWNRIPDARFGEVAELLDVCWLEIVGRIGSSALSPKTAYAAYLVFKIADDWHGLHCPKQETCVTLGGVESKHTVCLQPDAGTQQIMRGRLRRFRLRGREMPQETMDAGVISPRTRSDGWMEVEMGEFYNETGEDGEVEMSLREIRGGNWKKGLIVQGIEIRPEIKRKRKGEEKESHEMEEGVGVGEFSRVPEGCIAHVISLTSPRDACRLSVVSAAFRSAAASDAVWQRFLPPDFPSILSRAAAAVDLGCSSKKDLFFRLCHHPLLLLHAPTPISFWLDKSSGAKCYMLLARALSIAWGDTPEYWAWNRIPDARFGEVAELLDVCWLEIVGRIGSSALSPKTAYAAYLVFKIADDWHGLHCPKQETCVTLGGVESKHTVCLQPDAGTQQIMRDTLRPFWRRGRKMPQETMDAGVISPRTRSDGWMEVEMGEFYNETGEDGEVEMSLREIRGRNWKKGLIVQGIEIRPKM</sequence>
<dbReference type="AlphaFoldDB" id="A0A199VIK6"/>
<organism evidence="2 3">
    <name type="scientific">Ananas comosus</name>
    <name type="common">Pineapple</name>
    <name type="synonym">Ananas ananas</name>
    <dbReference type="NCBI Taxonomy" id="4615"/>
    <lineage>
        <taxon>Eukaryota</taxon>
        <taxon>Viridiplantae</taxon>
        <taxon>Streptophyta</taxon>
        <taxon>Embryophyta</taxon>
        <taxon>Tracheophyta</taxon>
        <taxon>Spermatophyta</taxon>
        <taxon>Magnoliopsida</taxon>
        <taxon>Liliopsida</taxon>
        <taxon>Poales</taxon>
        <taxon>Bromeliaceae</taxon>
        <taxon>Bromelioideae</taxon>
        <taxon>Ananas</taxon>
    </lineage>
</organism>
<evidence type="ECO:0000313" key="2">
    <source>
        <dbReference type="EMBL" id="OAY76934.1"/>
    </source>
</evidence>
<accession>A0A199VIK6</accession>
<gene>
    <name evidence="2" type="ORF">ACMD2_07462</name>
</gene>
<evidence type="ECO:0000313" key="3">
    <source>
        <dbReference type="Proteomes" id="UP000092600"/>
    </source>
</evidence>